<dbReference type="SUPFAM" id="SSF88659">
    <property type="entry name" value="Sigma3 and sigma4 domains of RNA polymerase sigma factors"/>
    <property type="match status" value="1"/>
</dbReference>
<evidence type="ECO:0000259" key="8">
    <source>
        <dbReference type="Pfam" id="PF08281"/>
    </source>
</evidence>
<evidence type="ECO:0000313" key="9">
    <source>
        <dbReference type="EMBL" id="ADQ80277.1"/>
    </source>
</evidence>
<accession>E4T6D3</accession>
<keyword evidence="2 6" id="KW-0805">Transcription regulation</keyword>
<dbReference type="CDD" id="cd06171">
    <property type="entry name" value="Sigma70_r4"/>
    <property type="match status" value="1"/>
</dbReference>
<dbReference type="eggNOG" id="COG1595">
    <property type="taxonomic scope" value="Bacteria"/>
</dbReference>
<gene>
    <name evidence="9" type="ordered locus">Palpr_2141</name>
</gene>
<evidence type="ECO:0000256" key="1">
    <source>
        <dbReference type="ARBA" id="ARBA00010641"/>
    </source>
</evidence>
<evidence type="ECO:0000256" key="4">
    <source>
        <dbReference type="ARBA" id="ARBA00023125"/>
    </source>
</evidence>
<dbReference type="InterPro" id="IPR013325">
    <property type="entry name" value="RNA_pol_sigma_r2"/>
</dbReference>
<dbReference type="RefSeq" id="WP_013445646.1">
    <property type="nucleotide sequence ID" value="NC_014734.1"/>
</dbReference>
<dbReference type="InterPro" id="IPR013324">
    <property type="entry name" value="RNA_pol_sigma_r3/r4-like"/>
</dbReference>
<dbReference type="PANTHER" id="PTHR43133">
    <property type="entry name" value="RNA POLYMERASE ECF-TYPE SIGMA FACTO"/>
    <property type="match status" value="1"/>
</dbReference>
<evidence type="ECO:0000256" key="2">
    <source>
        <dbReference type="ARBA" id="ARBA00023015"/>
    </source>
</evidence>
<dbReference type="AlphaFoldDB" id="E4T6D3"/>
<proteinExistence type="inferred from homology"/>
<dbReference type="PANTHER" id="PTHR43133:SF51">
    <property type="entry name" value="RNA POLYMERASE SIGMA FACTOR"/>
    <property type="match status" value="1"/>
</dbReference>
<keyword evidence="5 6" id="KW-0804">Transcription</keyword>
<evidence type="ECO:0000256" key="3">
    <source>
        <dbReference type="ARBA" id="ARBA00023082"/>
    </source>
</evidence>
<protein>
    <recommendedName>
        <fullName evidence="6">RNA polymerase sigma factor</fullName>
    </recommendedName>
</protein>
<feature type="domain" description="RNA polymerase sigma factor 70 region 4 type 2" evidence="8">
    <location>
        <begin position="117"/>
        <end position="169"/>
    </location>
</feature>
<dbReference type="InterPro" id="IPR000838">
    <property type="entry name" value="RNA_pol_sigma70_ECF_CS"/>
</dbReference>
<reference key="1">
    <citation type="submission" date="2010-11" db="EMBL/GenBank/DDBJ databases">
        <title>The complete genome of Paludibacter propionicigenes DSM 17365.</title>
        <authorList>
            <consortium name="US DOE Joint Genome Institute (JGI-PGF)"/>
            <person name="Lucas S."/>
            <person name="Copeland A."/>
            <person name="Lapidus A."/>
            <person name="Bruce D."/>
            <person name="Goodwin L."/>
            <person name="Pitluck S."/>
            <person name="Kyrpides N."/>
            <person name="Mavromatis K."/>
            <person name="Ivanova N."/>
            <person name="Munk A.C."/>
            <person name="Brettin T."/>
            <person name="Detter J.C."/>
            <person name="Han C."/>
            <person name="Tapia R."/>
            <person name="Land M."/>
            <person name="Hauser L."/>
            <person name="Markowitz V."/>
            <person name="Cheng J.-F."/>
            <person name="Hugenholtz P."/>
            <person name="Woyke T."/>
            <person name="Wu D."/>
            <person name="Gronow S."/>
            <person name="Wellnitz S."/>
            <person name="Brambilla E."/>
            <person name="Klenk H.-P."/>
            <person name="Eisen J.A."/>
        </authorList>
    </citation>
    <scope>NUCLEOTIDE SEQUENCE</scope>
    <source>
        <strain>WB4</strain>
    </source>
</reference>
<dbReference type="GO" id="GO:0003677">
    <property type="term" value="F:DNA binding"/>
    <property type="evidence" value="ECO:0007669"/>
    <property type="project" value="UniProtKB-KW"/>
</dbReference>
<dbReference type="InterPro" id="IPR007627">
    <property type="entry name" value="RNA_pol_sigma70_r2"/>
</dbReference>
<sequence>MSNAEDIRWVTQVALLGDKKAFDKLTCKYQSSIRRFFLNLTMGDSQLSDDLAQETFIKAYLNISAFKGISGFSTWLYRIAYNVFYDSARARKHYDDIDNEQIDYQHQTLNEFSAEKMDIHKALRILRKEEQTAVLLFYMEDKTHKDIARIMNCPLGTAKTYILKGKEKLSVYLKQAGYEN</sequence>
<keyword evidence="3 6" id="KW-0731">Sigma factor</keyword>
<dbReference type="InterPro" id="IPR036388">
    <property type="entry name" value="WH-like_DNA-bd_sf"/>
</dbReference>
<reference evidence="9 10" key="2">
    <citation type="journal article" date="2011" name="Stand. Genomic Sci.">
        <title>Complete genome sequence of Paludibacter propionicigenes type strain (WB4).</title>
        <authorList>
            <person name="Gronow S."/>
            <person name="Munk C."/>
            <person name="Lapidus A."/>
            <person name="Nolan M."/>
            <person name="Lucas S."/>
            <person name="Hammon N."/>
            <person name="Deshpande S."/>
            <person name="Cheng J.F."/>
            <person name="Tapia R."/>
            <person name="Han C."/>
            <person name="Goodwin L."/>
            <person name="Pitluck S."/>
            <person name="Liolios K."/>
            <person name="Ivanova N."/>
            <person name="Mavromatis K."/>
            <person name="Mikhailova N."/>
            <person name="Pati A."/>
            <person name="Chen A."/>
            <person name="Palaniappan K."/>
            <person name="Land M."/>
            <person name="Hauser L."/>
            <person name="Chang Y.J."/>
            <person name="Jeffries C.D."/>
            <person name="Brambilla E."/>
            <person name="Rohde M."/>
            <person name="Goker M."/>
            <person name="Detter J.C."/>
            <person name="Woyke T."/>
            <person name="Bristow J."/>
            <person name="Eisen J.A."/>
            <person name="Markowitz V."/>
            <person name="Hugenholtz P."/>
            <person name="Kyrpides N.C."/>
            <person name="Klenk H.P."/>
        </authorList>
    </citation>
    <scope>NUCLEOTIDE SEQUENCE [LARGE SCALE GENOMIC DNA]</scope>
    <source>
        <strain evidence="10">DSM 17365 / JCM 13257 / WB4</strain>
    </source>
</reference>
<evidence type="ECO:0000256" key="6">
    <source>
        <dbReference type="RuleBase" id="RU000716"/>
    </source>
</evidence>
<dbReference type="EMBL" id="CP002345">
    <property type="protein sequence ID" value="ADQ80277.1"/>
    <property type="molecule type" value="Genomic_DNA"/>
</dbReference>
<dbReference type="STRING" id="694427.Palpr_2141"/>
<dbReference type="Gene3D" id="1.10.10.10">
    <property type="entry name" value="Winged helix-like DNA-binding domain superfamily/Winged helix DNA-binding domain"/>
    <property type="match status" value="1"/>
</dbReference>
<dbReference type="GO" id="GO:0006352">
    <property type="term" value="P:DNA-templated transcription initiation"/>
    <property type="evidence" value="ECO:0007669"/>
    <property type="project" value="InterPro"/>
</dbReference>
<name>E4T6D3_PALPW</name>
<dbReference type="NCBIfam" id="TIGR02937">
    <property type="entry name" value="sigma70-ECF"/>
    <property type="match status" value="1"/>
</dbReference>
<evidence type="ECO:0000256" key="5">
    <source>
        <dbReference type="ARBA" id="ARBA00023163"/>
    </source>
</evidence>
<dbReference type="InterPro" id="IPR039425">
    <property type="entry name" value="RNA_pol_sigma-70-like"/>
</dbReference>
<dbReference type="GO" id="GO:0016987">
    <property type="term" value="F:sigma factor activity"/>
    <property type="evidence" value="ECO:0007669"/>
    <property type="project" value="UniProtKB-KW"/>
</dbReference>
<dbReference type="KEGG" id="ppn:Palpr_2141"/>
<dbReference type="OrthoDB" id="9780326at2"/>
<dbReference type="Proteomes" id="UP000008718">
    <property type="component" value="Chromosome"/>
</dbReference>
<dbReference type="InterPro" id="IPR014284">
    <property type="entry name" value="RNA_pol_sigma-70_dom"/>
</dbReference>
<dbReference type="HOGENOM" id="CLU_047691_3_0_10"/>
<feature type="domain" description="RNA polymerase sigma-70 region 2" evidence="7">
    <location>
        <begin position="29"/>
        <end position="92"/>
    </location>
</feature>
<dbReference type="InterPro" id="IPR013249">
    <property type="entry name" value="RNA_pol_sigma70_r4_t2"/>
</dbReference>
<comment type="similarity">
    <text evidence="1 6">Belongs to the sigma-70 factor family. ECF subfamily.</text>
</comment>
<organism evidence="9 10">
    <name type="scientific">Paludibacter propionicigenes (strain DSM 17365 / JCM 13257 / WB4)</name>
    <dbReference type="NCBI Taxonomy" id="694427"/>
    <lineage>
        <taxon>Bacteria</taxon>
        <taxon>Pseudomonadati</taxon>
        <taxon>Bacteroidota</taxon>
        <taxon>Bacteroidia</taxon>
        <taxon>Bacteroidales</taxon>
        <taxon>Paludibacteraceae</taxon>
        <taxon>Paludibacter</taxon>
    </lineage>
</organism>
<keyword evidence="4 6" id="KW-0238">DNA-binding</keyword>
<dbReference type="Pfam" id="PF08281">
    <property type="entry name" value="Sigma70_r4_2"/>
    <property type="match status" value="1"/>
</dbReference>
<evidence type="ECO:0000259" key="7">
    <source>
        <dbReference type="Pfam" id="PF04542"/>
    </source>
</evidence>
<dbReference type="PROSITE" id="PS01063">
    <property type="entry name" value="SIGMA70_ECF"/>
    <property type="match status" value="1"/>
</dbReference>
<dbReference type="SUPFAM" id="SSF88946">
    <property type="entry name" value="Sigma2 domain of RNA polymerase sigma factors"/>
    <property type="match status" value="1"/>
</dbReference>
<dbReference type="Gene3D" id="1.10.1740.10">
    <property type="match status" value="1"/>
</dbReference>
<keyword evidence="10" id="KW-1185">Reference proteome</keyword>
<evidence type="ECO:0000313" key="10">
    <source>
        <dbReference type="Proteomes" id="UP000008718"/>
    </source>
</evidence>
<dbReference type="Pfam" id="PF04542">
    <property type="entry name" value="Sigma70_r2"/>
    <property type="match status" value="1"/>
</dbReference>